<evidence type="ECO:0000256" key="1">
    <source>
        <dbReference type="SAM" id="SignalP"/>
    </source>
</evidence>
<name>A0ABZ0NIH1_CERBT</name>
<evidence type="ECO:0000313" key="2">
    <source>
        <dbReference type="EMBL" id="WPA99315.1"/>
    </source>
</evidence>
<protein>
    <recommendedName>
        <fullName evidence="4">Secreted protein</fullName>
    </recommendedName>
</protein>
<feature type="chain" id="PRO_5047077940" description="Secreted protein" evidence="1">
    <location>
        <begin position="21"/>
        <end position="234"/>
    </location>
</feature>
<reference evidence="2 3" key="1">
    <citation type="submission" date="2023-09" db="EMBL/GenBank/DDBJ databases">
        <title>Complete-Gapless Cercospora beticola genome.</title>
        <authorList>
            <person name="Wyatt N.A."/>
            <person name="Spanner R.E."/>
            <person name="Bolton M.D."/>
        </authorList>
    </citation>
    <scope>NUCLEOTIDE SEQUENCE [LARGE SCALE GENOMIC DNA]</scope>
    <source>
        <strain evidence="2">Cb09-40</strain>
    </source>
</reference>
<proteinExistence type="predicted"/>
<dbReference type="GeneID" id="90644023"/>
<dbReference type="EMBL" id="CP134185">
    <property type="protein sequence ID" value="WPA99315.1"/>
    <property type="molecule type" value="Genomic_DNA"/>
</dbReference>
<evidence type="ECO:0008006" key="4">
    <source>
        <dbReference type="Google" id="ProtNLM"/>
    </source>
</evidence>
<dbReference type="RefSeq" id="XP_065458546.1">
    <property type="nucleotide sequence ID" value="XM_065602474.1"/>
</dbReference>
<gene>
    <name evidence="2" type="ORF">RHO25_003932</name>
</gene>
<dbReference type="Proteomes" id="UP001302367">
    <property type="component" value="Chromosome 2"/>
</dbReference>
<evidence type="ECO:0000313" key="3">
    <source>
        <dbReference type="Proteomes" id="UP001302367"/>
    </source>
</evidence>
<feature type="signal peptide" evidence="1">
    <location>
        <begin position="1"/>
        <end position="20"/>
    </location>
</feature>
<keyword evidence="3" id="KW-1185">Reference proteome</keyword>
<keyword evidence="1" id="KW-0732">Signal</keyword>
<sequence length="234" mass="25664">MHPKLLSFTLLLLQSHFAFAQSQALSLTFSLDNLSTCASPSNVTDQQGFTVSISGIPLVNHCFDFSEITASPNSSGIINQTDRLPDNIRYPDLEPFYYNLTNQDVFDPAANYSNIFYEQLVLAAGAGETDVRDNTAARRVTFFSGPNCTHLFNPEKRRDEDWFRISCVSPQEGQCNRASIGIKSFTVANALDRFNGGGEEECNAFALFGAAGRLDGSAWRAVVGVITTVAWVLV</sequence>
<organism evidence="2 3">
    <name type="scientific">Cercospora beticola</name>
    <name type="common">Sugarbeet leaf spot fungus</name>
    <dbReference type="NCBI Taxonomy" id="122368"/>
    <lineage>
        <taxon>Eukaryota</taxon>
        <taxon>Fungi</taxon>
        <taxon>Dikarya</taxon>
        <taxon>Ascomycota</taxon>
        <taxon>Pezizomycotina</taxon>
        <taxon>Dothideomycetes</taxon>
        <taxon>Dothideomycetidae</taxon>
        <taxon>Mycosphaerellales</taxon>
        <taxon>Mycosphaerellaceae</taxon>
        <taxon>Cercospora</taxon>
    </lineage>
</organism>
<accession>A0ABZ0NIH1</accession>